<dbReference type="SUPFAM" id="SSF52266">
    <property type="entry name" value="SGNH hydrolase"/>
    <property type="match status" value="1"/>
</dbReference>
<dbReference type="InterPro" id="IPR042301">
    <property type="entry name" value="GH115_sf"/>
</dbReference>
<dbReference type="PANTHER" id="PTHR37842">
    <property type="match status" value="1"/>
</dbReference>
<dbReference type="EMBL" id="CP023344">
    <property type="protein sequence ID" value="ATC63816.1"/>
    <property type="molecule type" value="Genomic_DNA"/>
</dbReference>
<dbReference type="PANTHER" id="PTHR37842:SF2">
    <property type="entry name" value="GYLCOSYL HYDROLASE 115 C-TERMINAL DOMAIN-CONTAINING PROTEIN"/>
    <property type="match status" value="1"/>
</dbReference>
<evidence type="ECO:0000313" key="5">
    <source>
        <dbReference type="EMBL" id="ATC63816.1"/>
    </source>
</evidence>
<dbReference type="GO" id="GO:0016788">
    <property type="term" value="F:hydrolase activity, acting on ester bonds"/>
    <property type="evidence" value="ECO:0007669"/>
    <property type="project" value="UniProtKB-ARBA"/>
</dbReference>
<name>A0A290QC51_9BACT</name>
<dbReference type="GO" id="GO:0005975">
    <property type="term" value="P:carbohydrate metabolic process"/>
    <property type="evidence" value="ECO:0007669"/>
    <property type="project" value="UniProtKB-ARBA"/>
</dbReference>
<dbReference type="OrthoDB" id="8727830at2"/>
<reference evidence="5 6" key="1">
    <citation type="submission" date="2017-09" db="EMBL/GenBank/DDBJ databases">
        <title>Complete genome sequence of Verrucomicrobial strain HZ-65, isolated from freshwater.</title>
        <authorList>
            <person name="Choi A."/>
        </authorList>
    </citation>
    <scope>NUCLEOTIDE SEQUENCE [LARGE SCALE GENOMIC DNA]</scope>
    <source>
        <strain evidence="5 6">HZ-65</strain>
    </source>
</reference>
<accession>A0A290QC51</accession>
<dbReference type="SUPFAM" id="SSF55545">
    <property type="entry name" value="beta-N-acetylhexosaminidase-like domain"/>
    <property type="match status" value="1"/>
</dbReference>
<dbReference type="Pfam" id="PF13472">
    <property type="entry name" value="Lipase_GDSL_2"/>
    <property type="match status" value="1"/>
</dbReference>
<dbReference type="InterPro" id="IPR041437">
    <property type="entry name" value="GH115_C"/>
</dbReference>
<protein>
    <submittedName>
        <fullName evidence="5">Glycosyl hydrolase</fullName>
    </submittedName>
</protein>
<dbReference type="Gene3D" id="3.30.379.10">
    <property type="entry name" value="Chitobiase/beta-hexosaminidase domain 2-like"/>
    <property type="match status" value="1"/>
</dbReference>
<evidence type="ECO:0000313" key="6">
    <source>
        <dbReference type="Proteomes" id="UP000217265"/>
    </source>
</evidence>
<dbReference type="Gene3D" id="3.40.50.1110">
    <property type="entry name" value="SGNH hydrolase"/>
    <property type="match status" value="1"/>
</dbReference>
<dbReference type="Gene3D" id="3.20.20.520">
    <property type="entry name" value="Glycosyl hydrolase family 115"/>
    <property type="match status" value="1"/>
</dbReference>
<evidence type="ECO:0000259" key="3">
    <source>
        <dbReference type="Pfam" id="PF13472"/>
    </source>
</evidence>
<dbReference type="InterPro" id="IPR013830">
    <property type="entry name" value="SGNH_hydro"/>
</dbReference>
<organism evidence="5 6">
    <name type="scientific">Nibricoccus aquaticus</name>
    <dbReference type="NCBI Taxonomy" id="2576891"/>
    <lineage>
        <taxon>Bacteria</taxon>
        <taxon>Pseudomonadati</taxon>
        <taxon>Verrucomicrobiota</taxon>
        <taxon>Opitutia</taxon>
        <taxon>Opitutales</taxon>
        <taxon>Opitutaceae</taxon>
        <taxon>Nibricoccus</taxon>
    </lineage>
</organism>
<dbReference type="Proteomes" id="UP000217265">
    <property type="component" value="Chromosome"/>
</dbReference>
<keyword evidence="1 5" id="KW-0378">Hydrolase</keyword>
<dbReference type="InterPro" id="IPR029018">
    <property type="entry name" value="Hex-like_dom2"/>
</dbReference>
<dbReference type="Gene3D" id="2.60.120.1620">
    <property type="match status" value="1"/>
</dbReference>
<proteinExistence type="predicted"/>
<evidence type="ECO:0000259" key="4">
    <source>
        <dbReference type="Pfam" id="PF17829"/>
    </source>
</evidence>
<dbReference type="Pfam" id="PF15979">
    <property type="entry name" value="Glyco_hydro_115"/>
    <property type="match status" value="1"/>
</dbReference>
<dbReference type="Pfam" id="PF17829">
    <property type="entry name" value="GH115_C"/>
    <property type="match status" value="1"/>
</dbReference>
<feature type="region of interest" description="Disordered" evidence="2">
    <location>
        <begin position="1190"/>
        <end position="1218"/>
    </location>
</feature>
<dbReference type="KEGG" id="vbh:CMV30_07575"/>
<evidence type="ECO:0000256" key="2">
    <source>
        <dbReference type="SAM" id="MobiDB-lite"/>
    </source>
</evidence>
<dbReference type="Gene3D" id="1.20.58.2150">
    <property type="match status" value="1"/>
</dbReference>
<evidence type="ECO:0000256" key="1">
    <source>
        <dbReference type="ARBA" id="ARBA00022801"/>
    </source>
</evidence>
<sequence>MTPMIHLRRLSFWFLFTVAAWPVAAQTPRSLLMEPIVAETAESGAVALVEKGRAAAIHVSVNDWAGVLRAARDLQADVERVSGVKPGFFAGAENVKSGEEESVVVIVGTLGRSALIDDLVARGKLKAEEIRGKWETFVIETVEAPLPGVKRALVIAGSDKRGTIYGVYEVSQQIGVSPWYWWADVSVAKRAEIFVKAGRFTSGEPVVKYRGIFLNDEAPALTGWAAEKFGGLNSQFYGKVFELMLRLRANYLWPAMWNNAFNEDDPENARLADEYGIVMGTSHHEPMVRSQQEWAKHGKGPWDYAKNEDGLKEFWSDGVRRNRAFESMVTLGMRGDGDEPMSEAANVALLEKIVADQRAILAKEVNADVTRVPQLWALYKEVQEYYERGMRVPDDVTLLWCDDNWGNLRRLPTEAERKRPGGAGVYYHFDYVGGPRNYKWLNVTPISKVWEQMHLAWQHEATRIWIVNVGDLKPMEFPIEFFLTYAWNPARWPYEKLGEYSRTWAAREFGEKHAGEIAALINGYTKLNRRRTPELLSPETFSLVNEREAERVLAEWTDLAERARKVDAALPEEARAAFLQLVLHPVEACANLNEMLVAAGRNRLHASQGRASAKAEGEWVRTLFAKDAAFTRRWDAMLDGKWRRMMDQIHIGYTIWQQPSASIMPAVTEVQVGEAGRLAIAVEGDVAARPGNYPVSAVAKLPELNAFKPGQTRWVEIFNRGAGRVAFTVETSEPWLRVMPASGELGPDVRVEVGANWSEVPAGERVARVLVKSADGQTLRVDVPVVKRNATGVKGFVETDRQVAMEALNFSRAVSGGGVEWKTLEGFGRMAGGVRAFPVTAKAVVPGGDSARLEYDVHLFSTGDVKVELHCAPSLDFLPGQPLSVAVSFDDAAPQVVKLGTWTSDATWEKAVAESVRRVLTTHRVERAGAHVLKIWCVTPGVVIERVVIDAGGVRPSYLGPRESRQVGTVNGRAAELARPRGDANSMLAHEQLVQKARAGRIDVYFLGDSITRRWGGTDYPDFLVHWKKNFHGWNAGNFGWGGDTTKNILWRITQGELDGVNPKVIVLLAGTNDLGKTPKPGAVADVVTGIATILEVCQAKAPEATIVLMGIFPRNDGERANAAINEVNEQIAKLADGKAVRFLNINDQLADAQGKLFEGVAVDKLHLSLKGYEVWAKNLKPMLTELLGPPAKVDVAPPPTGDPSAKPKAKAVTESKS</sequence>
<dbReference type="InterPro" id="IPR031924">
    <property type="entry name" value="GH115"/>
</dbReference>
<gene>
    <name evidence="5" type="ORF">CMV30_07575</name>
</gene>
<feature type="domain" description="Gylcosyl hydrolase 115 C-terminal" evidence="4">
    <location>
        <begin position="795"/>
        <end position="963"/>
    </location>
</feature>
<dbReference type="InterPro" id="IPR036514">
    <property type="entry name" value="SGNH_hydro_sf"/>
</dbReference>
<dbReference type="AlphaFoldDB" id="A0A290QC51"/>
<feature type="domain" description="SGNH hydrolase-type esterase" evidence="3">
    <location>
        <begin position="1006"/>
        <end position="1174"/>
    </location>
</feature>
<keyword evidence="6" id="KW-1185">Reference proteome</keyword>